<sequence length="125" mass="12848">MEPGGGVGSTGASVITGAPGPRCPAVPKPSAGPSRQTVSLSRICSEKPKSATSWSCPLTSYNIQKETQSLPCLQASGRWPLPQPAASSPPSRLRVTTASATPAPVCTRAVPLRGALFLRRLALSL</sequence>
<evidence type="ECO:0000313" key="1">
    <source>
        <dbReference type="EMBL" id="CAN0544775.1"/>
    </source>
</evidence>
<reference evidence="1" key="2">
    <citation type="submission" date="2025-03" db="EMBL/GenBank/DDBJ databases">
        <authorList>
            <consortium name="ELIXIR-Norway"/>
            <consortium name="Elixir Norway"/>
        </authorList>
    </citation>
    <scope>NUCLEOTIDE SEQUENCE</scope>
</reference>
<name>A0AC60A2J6_RANTA</name>
<proteinExistence type="predicted"/>
<evidence type="ECO:0000313" key="2">
    <source>
        <dbReference type="Proteomes" id="UP001162501"/>
    </source>
</evidence>
<reference evidence="1" key="1">
    <citation type="submission" date="2023-05" db="EMBL/GenBank/DDBJ databases">
        <authorList>
            <consortium name="ELIXIR-Norway"/>
        </authorList>
    </citation>
    <scope>NUCLEOTIDE SEQUENCE</scope>
</reference>
<dbReference type="Proteomes" id="UP001162501">
    <property type="component" value="Chromosome 6"/>
</dbReference>
<organism evidence="1 2">
    <name type="scientific">Rangifer tarandus platyrhynchus</name>
    <name type="common">Svalbard reindeer</name>
    <dbReference type="NCBI Taxonomy" id="3082113"/>
    <lineage>
        <taxon>Eukaryota</taxon>
        <taxon>Metazoa</taxon>
        <taxon>Chordata</taxon>
        <taxon>Craniata</taxon>
        <taxon>Vertebrata</taxon>
        <taxon>Euteleostomi</taxon>
        <taxon>Mammalia</taxon>
        <taxon>Eutheria</taxon>
        <taxon>Laurasiatheria</taxon>
        <taxon>Artiodactyla</taxon>
        <taxon>Ruminantia</taxon>
        <taxon>Pecora</taxon>
        <taxon>Cervidae</taxon>
        <taxon>Odocoileinae</taxon>
        <taxon>Rangifer</taxon>
    </lineage>
</organism>
<protein>
    <submittedName>
        <fullName evidence="1">Uncharacterized protein</fullName>
    </submittedName>
</protein>
<accession>A0AC60A2J6</accession>
<dbReference type="EMBL" id="OX596090">
    <property type="protein sequence ID" value="CAN0544775.1"/>
    <property type="molecule type" value="Genomic_DNA"/>
</dbReference>
<gene>
    <name evidence="1" type="ORF">MRATA1EN22A_LOCUS25870</name>
</gene>